<feature type="compositionally biased region" description="Polar residues" evidence="1">
    <location>
        <begin position="37"/>
        <end position="50"/>
    </location>
</feature>
<evidence type="ECO:0000313" key="2">
    <source>
        <dbReference type="Proteomes" id="UP000095284"/>
    </source>
</evidence>
<name>A0A1I7SGU5_BURXY</name>
<dbReference type="WBParaSite" id="BXY_1226000.1">
    <property type="protein sequence ID" value="BXY_1226000.1"/>
    <property type="gene ID" value="BXY_1226000"/>
</dbReference>
<sequence>MVEKQAESPASSSTDPPSQIHQLSTNQRAETDPKNDAGTSESLPQNNTLP</sequence>
<dbReference type="Proteomes" id="UP000095284">
    <property type="component" value="Unplaced"/>
</dbReference>
<organism evidence="2 3">
    <name type="scientific">Bursaphelenchus xylophilus</name>
    <name type="common">Pinewood nematode worm</name>
    <name type="synonym">Aphelenchoides xylophilus</name>
    <dbReference type="NCBI Taxonomy" id="6326"/>
    <lineage>
        <taxon>Eukaryota</taxon>
        <taxon>Metazoa</taxon>
        <taxon>Ecdysozoa</taxon>
        <taxon>Nematoda</taxon>
        <taxon>Chromadorea</taxon>
        <taxon>Rhabditida</taxon>
        <taxon>Tylenchina</taxon>
        <taxon>Tylenchomorpha</taxon>
        <taxon>Aphelenchoidea</taxon>
        <taxon>Aphelenchoididae</taxon>
        <taxon>Bursaphelenchus</taxon>
    </lineage>
</organism>
<feature type="compositionally biased region" description="Polar residues" evidence="1">
    <location>
        <begin position="8"/>
        <end position="28"/>
    </location>
</feature>
<protein>
    <submittedName>
        <fullName evidence="3">Uncharacterized protein</fullName>
    </submittedName>
</protein>
<evidence type="ECO:0000313" key="3">
    <source>
        <dbReference type="WBParaSite" id="BXY_1226000.1"/>
    </source>
</evidence>
<proteinExistence type="predicted"/>
<reference evidence="3" key="1">
    <citation type="submission" date="2016-11" db="UniProtKB">
        <authorList>
            <consortium name="WormBaseParasite"/>
        </authorList>
    </citation>
    <scope>IDENTIFICATION</scope>
</reference>
<dbReference type="AlphaFoldDB" id="A0A1I7SGU5"/>
<evidence type="ECO:0000256" key="1">
    <source>
        <dbReference type="SAM" id="MobiDB-lite"/>
    </source>
</evidence>
<accession>A0A1I7SGU5</accession>
<feature type="region of interest" description="Disordered" evidence="1">
    <location>
        <begin position="1"/>
        <end position="50"/>
    </location>
</feature>